<dbReference type="Gene3D" id="6.10.250.540">
    <property type="match status" value="1"/>
</dbReference>
<keyword evidence="3 5" id="KW-0238">DNA-binding</keyword>
<comment type="caution">
    <text evidence="8">The sequence shown here is derived from an EMBL/GenBank/DDBJ whole genome shotgun (WGS) entry which is preliminary data.</text>
</comment>
<dbReference type="Pfam" id="PF02319">
    <property type="entry name" value="WHD_E2F_TDP"/>
    <property type="match status" value="1"/>
</dbReference>
<feature type="compositionally biased region" description="Low complexity" evidence="6">
    <location>
        <begin position="301"/>
        <end position="310"/>
    </location>
</feature>
<comment type="subcellular location">
    <subcellularLocation>
        <location evidence="5">Nucleus</location>
    </subcellularLocation>
</comment>
<evidence type="ECO:0000256" key="6">
    <source>
        <dbReference type="SAM" id="MobiDB-lite"/>
    </source>
</evidence>
<dbReference type="SUPFAM" id="SSF46785">
    <property type="entry name" value="Winged helix' DNA-binding domain"/>
    <property type="match status" value="1"/>
</dbReference>
<dbReference type="AlphaFoldDB" id="A0A9P6Q9W5"/>
<dbReference type="Gene3D" id="1.10.10.10">
    <property type="entry name" value="Winged helix-like DNA-binding domain superfamily/Winged helix DNA-binding domain"/>
    <property type="match status" value="1"/>
</dbReference>
<dbReference type="Pfam" id="PF16421">
    <property type="entry name" value="E2F_CC-MB"/>
    <property type="match status" value="1"/>
</dbReference>
<evidence type="ECO:0000313" key="8">
    <source>
        <dbReference type="EMBL" id="KAG0262026.1"/>
    </source>
</evidence>
<dbReference type="GO" id="GO:0090575">
    <property type="term" value="C:RNA polymerase II transcription regulator complex"/>
    <property type="evidence" value="ECO:0007669"/>
    <property type="project" value="TreeGrafter"/>
</dbReference>
<dbReference type="GO" id="GO:0000978">
    <property type="term" value="F:RNA polymerase II cis-regulatory region sequence-specific DNA binding"/>
    <property type="evidence" value="ECO:0007669"/>
    <property type="project" value="InterPro"/>
</dbReference>
<feature type="compositionally biased region" description="Low complexity" evidence="6">
    <location>
        <begin position="258"/>
        <end position="277"/>
    </location>
</feature>
<evidence type="ECO:0000256" key="2">
    <source>
        <dbReference type="ARBA" id="ARBA00023015"/>
    </source>
</evidence>
<sequence>MDRIRANHEVNVFPELAKSAPNKRGRKPATTSLPAAVNRARASTKETKDSSRADRSLGLLTKLFIELLKSENGSLDLNKTAHQLKVQKRRIYDITNVLEGIELIEKSKNNVRWKGVPLAKTKTTPSYKNKSTNSPSPVESQDALTNKQRMEKIRQDHQRALEENAELLRLKAQADQSIKDTLTNPETRRYAYVTPSDLKSIDSMQGSMILAVSTPYETYMQMDESPDASQPFVLNLEHQTKAGDVSFTHFAVPPRCPGSPFQSSSESSSSEGPSDYSSLDEDSDGSFGSDTDYSSDDSCSESDYSSSSSSSEDEEDDRRRPTRQSKYVVGKNTFVSDLSRQEITEIAQSAYNEMDSDVEYMSE</sequence>
<dbReference type="GO" id="GO:0046983">
    <property type="term" value="F:protein dimerization activity"/>
    <property type="evidence" value="ECO:0007669"/>
    <property type="project" value="InterPro"/>
</dbReference>
<comment type="similarity">
    <text evidence="1 5">Belongs to the E2F/DP family.</text>
</comment>
<dbReference type="SUPFAM" id="SSF144074">
    <property type="entry name" value="E2F-DP heterodimerization region"/>
    <property type="match status" value="1"/>
</dbReference>
<evidence type="ECO:0000259" key="7">
    <source>
        <dbReference type="SMART" id="SM01372"/>
    </source>
</evidence>
<proteinExistence type="inferred from homology"/>
<dbReference type="InterPro" id="IPR032198">
    <property type="entry name" value="E2F_CC-MB"/>
</dbReference>
<feature type="region of interest" description="Disordered" evidence="6">
    <location>
        <begin position="121"/>
        <end position="143"/>
    </location>
</feature>
<dbReference type="PANTHER" id="PTHR12081:SF18">
    <property type="entry name" value="TRANSCRIPTION FACTOR E2F2-RELATED"/>
    <property type="match status" value="1"/>
</dbReference>
<dbReference type="InterPro" id="IPR003316">
    <property type="entry name" value="E2F_WHTH_DNA-bd_dom"/>
</dbReference>
<feature type="domain" description="E2F/DP family winged-helix DNA-binding" evidence="7">
    <location>
        <begin position="52"/>
        <end position="115"/>
    </location>
</feature>
<keyword evidence="4 5" id="KW-0804">Transcription</keyword>
<dbReference type="InterPro" id="IPR036390">
    <property type="entry name" value="WH_DNA-bd_sf"/>
</dbReference>
<dbReference type="OrthoDB" id="1743261at2759"/>
<reference evidence="8" key="1">
    <citation type="journal article" date="2020" name="Fungal Divers.">
        <title>Resolving the Mortierellaceae phylogeny through synthesis of multi-gene phylogenetics and phylogenomics.</title>
        <authorList>
            <person name="Vandepol N."/>
            <person name="Liber J."/>
            <person name="Desiro A."/>
            <person name="Na H."/>
            <person name="Kennedy M."/>
            <person name="Barry K."/>
            <person name="Grigoriev I.V."/>
            <person name="Miller A.N."/>
            <person name="O'Donnell K."/>
            <person name="Stajich J.E."/>
            <person name="Bonito G."/>
        </authorList>
    </citation>
    <scope>NUCLEOTIDE SEQUENCE</scope>
    <source>
        <strain evidence="8">BC1065</strain>
    </source>
</reference>
<feature type="compositionally biased region" description="Basic and acidic residues" evidence="6">
    <location>
        <begin position="43"/>
        <end position="53"/>
    </location>
</feature>
<name>A0A9P6Q9W5_9FUNG</name>
<keyword evidence="5" id="KW-0539">Nucleus</keyword>
<dbReference type="InterPro" id="IPR037241">
    <property type="entry name" value="E2F-DP_heterodim"/>
</dbReference>
<protein>
    <recommendedName>
        <fullName evidence="7">E2F/DP family winged-helix DNA-binding domain-containing protein</fullName>
    </recommendedName>
</protein>
<organism evidence="8 9">
    <name type="scientific">Actinomortierella ambigua</name>
    <dbReference type="NCBI Taxonomy" id="1343610"/>
    <lineage>
        <taxon>Eukaryota</taxon>
        <taxon>Fungi</taxon>
        <taxon>Fungi incertae sedis</taxon>
        <taxon>Mucoromycota</taxon>
        <taxon>Mortierellomycotina</taxon>
        <taxon>Mortierellomycetes</taxon>
        <taxon>Mortierellales</taxon>
        <taxon>Mortierellaceae</taxon>
        <taxon>Actinomortierella</taxon>
    </lineage>
</organism>
<evidence type="ECO:0000256" key="4">
    <source>
        <dbReference type="ARBA" id="ARBA00023163"/>
    </source>
</evidence>
<accession>A0A9P6Q9W5</accession>
<evidence type="ECO:0000256" key="1">
    <source>
        <dbReference type="ARBA" id="ARBA00010940"/>
    </source>
</evidence>
<evidence type="ECO:0000256" key="3">
    <source>
        <dbReference type="ARBA" id="ARBA00023125"/>
    </source>
</evidence>
<evidence type="ECO:0000256" key="5">
    <source>
        <dbReference type="RuleBase" id="RU003796"/>
    </source>
</evidence>
<evidence type="ECO:0000313" key="9">
    <source>
        <dbReference type="Proteomes" id="UP000807716"/>
    </source>
</evidence>
<dbReference type="EMBL" id="JAAAJB010000199">
    <property type="protein sequence ID" value="KAG0262026.1"/>
    <property type="molecule type" value="Genomic_DNA"/>
</dbReference>
<dbReference type="InterPro" id="IPR015633">
    <property type="entry name" value="E2F"/>
</dbReference>
<gene>
    <name evidence="8" type="ORF">DFQ27_002581</name>
</gene>
<dbReference type="GO" id="GO:0000981">
    <property type="term" value="F:DNA-binding transcription factor activity, RNA polymerase II-specific"/>
    <property type="evidence" value="ECO:0007669"/>
    <property type="project" value="TreeGrafter"/>
</dbReference>
<dbReference type="PANTHER" id="PTHR12081">
    <property type="entry name" value="TRANSCRIPTION FACTOR E2F"/>
    <property type="match status" value="1"/>
</dbReference>
<feature type="region of interest" description="Disordered" evidence="6">
    <location>
        <begin position="15"/>
        <end position="53"/>
    </location>
</feature>
<feature type="region of interest" description="Disordered" evidence="6">
    <location>
        <begin position="248"/>
        <end position="331"/>
    </location>
</feature>
<dbReference type="FunFam" id="1.10.10.10:FF:000008">
    <property type="entry name" value="E2F transcription factor 1"/>
    <property type="match status" value="1"/>
</dbReference>
<dbReference type="SMART" id="SM01372">
    <property type="entry name" value="E2F_TDP"/>
    <property type="match status" value="1"/>
</dbReference>
<keyword evidence="2 5" id="KW-0805">Transcription regulation</keyword>
<dbReference type="InterPro" id="IPR036388">
    <property type="entry name" value="WH-like_DNA-bd_sf"/>
</dbReference>
<keyword evidence="9" id="KW-1185">Reference proteome</keyword>
<dbReference type="Proteomes" id="UP000807716">
    <property type="component" value="Unassembled WGS sequence"/>
</dbReference>